<protein>
    <submittedName>
        <fullName evidence="1">Uncharacterized protein</fullName>
    </submittedName>
</protein>
<gene>
    <name evidence="1" type="ORF">XELAEV_18021898mg</name>
</gene>
<sequence>MVTTVKYFTYNLIHHPPPFSGTLLQNKAGHAIERLEKCENLLPHICKCHNILFRGRKEIDMFVAALIFHLFSHLQGEGLWCAHTQLQLCTFAFCVNCKRNGVIWWSQSIVLFFIEKITANASNMAVHPVW</sequence>
<reference evidence="2" key="1">
    <citation type="journal article" date="2016" name="Nature">
        <title>Genome evolution in the allotetraploid frog Xenopus laevis.</title>
        <authorList>
            <person name="Session A.M."/>
            <person name="Uno Y."/>
            <person name="Kwon T."/>
            <person name="Chapman J.A."/>
            <person name="Toyoda A."/>
            <person name="Takahashi S."/>
            <person name="Fukui A."/>
            <person name="Hikosaka A."/>
            <person name="Suzuki A."/>
            <person name="Kondo M."/>
            <person name="van Heeringen S.J."/>
            <person name="Quigley I."/>
            <person name="Heinz S."/>
            <person name="Ogino H."/>
            <person name="Ochi H."/>
            <person name="Hellsten U."/>
            <person name="Lyons J.B."/>
            <person name="Simakov O."/>
            <person name="Putnam N."/>
            <person name="Stites J."/>
            <person name="Kuroki Y."/>
            <person name="Tanaka T."/>
            <person name="Michiue T."/>
            <person name="Watanabe M."/>
            <person name="Bogdanovic O."/>
            <person name="Lister R."/>
            <person name="Georgiou G."/>
            <person name="Paranjpe S.S."/>
            <person name="van Kruijsbergen I."/>
            <person name="Shu S."/>
            <person name="Carlson J."/>
            <person name="Kinoshita T."/>
            <person name="Ohta Y."/>
            <person name="Mawaribuchi S."/>
            <person name="Jenkins J."/>
            <person name="Grimwood J."/>
            <person name="Schmutz J."/>
            <person name="Mitros T."/>
            <person name="Mozaffari S.V."/>
            <person name="Suzuki Y."/>
            <person name="Haramoto Y."/>
            <person name="Yamamoto T.S."/>
            <person name="Takagi C."/>
            <person name="Heald R."/>
            <person name="Miller K."/>
            <person name="Haudenschild C."/>
            <person name="Kitzman J."/>
            <person name="Nakayama T."/>
            <person name="Izutsu Y."/>
            <person name="Robert J."/>
            <person name="Fortriede J."/>
            <person name="Burns K."/>
            <person name="Lotay V."/>
            <person name="Karimi K."/>
            <person name="Yasuoka Y."/>
            <person name="Dichmann D.S."/>
            <person name="Flajnik M.F."/>
            <person name="Houston D.W."/>
            <person name="Shendure J."/>
            <person name="DuPasquier L."/>
            <person name="Vize P.D."/>
            <person name="Zorn A.M."/>
            <person name="Ito M."/>
            <person name="Marcotte E.M."/>
            <person name="Wallingford J.B."/>
            <person name="Ito Y."/>
            <person name="Asashima M."/>
            <person name="Ueno N."/>
            <person name="Matsuda Y."/>
            <person name="Veenstra G.J."/>
            <person name="Fujiyama A."/>
            <person name="Harland R.M."/>
            <person name="Taira M."/>
            <person name="Rokhsar D.S."/>
        </authorList>
    </citation>
    <scope>NUCLEOTIDE SEQUENCE [LARGE SCALE GENOMIC DNA]</scope>
    <source>
        <strain evidence="2">J</strain>
    </source>
</reference>
<proteinExistence type="predicted"/>
<accession>A0A974D1D9</accession>
<name>A0A974D1D9_XENLA</name>
<dbReference type="AlphaFoldDB" id="A0A974D1D9"/>
<dbReference type="Proteomes" id="UP000694892">
    <property type="component" value="Chromosome 4L"/>
</dbReference>
<dbReference type="EMBL" id="CM004472">
    <property type="protein sequence ID" value="OCT83759.1"/>
    <property type="molecule type" value="Genomic_DNA"/>
</dbReference>
<evidence type="ECO:0000313" key="1">
    <source>
        <dbReference type="EMBL" id="OCT83759.1"/>
    </source>
</evidence>
<evidence type="ECO:0000313" key="2">
    <source>
        <dbReference type="Proteomes" id="UP000694892"/>
    </source>
</evidence>
<organism evidence="1 2">
    <name type="scientific">Xenopus laevis</name>
    <name type="common">African clawed frog</name>
    <dbReference type="NCBI Taxonomy" id="8355"/>
    <lineage>
        <taxon>Eukaryota</taxon>
        <taxon>Metazoa</taxon>
        <taxon>Chordata</taxon>
        <taxon>Craniata</taxon>
        <taxon>Vertebrata</taxon>
        <taxon>Euteleostomi</taxon>
        <taxon>Amphibia</taxon>
        <taxon>Batrachia</taxon>
        <taxon>Anura</taxon>
        <taxon>Pipoidea</taxon>
        <taxon>Pipidae</taxon>
        <taxon>Xenopodinae</taxon>
        <taxon>Xenopus</taxon>
        <taxon>Xenopus</taxon>
    </lineage>
</organism>